<evidence type="ECO:0000313" key="1">
    <source>
        <dbReference type="EMBL" id="QBJ03551.1"/>
    </source>
</evidence>
<accession>A0A4Y5FEQ1</accession>
<dbReference type="EMBL" id="MK504444">
    <property type="protein sequence ID" value="QBJ03551.1"/>
    <property type="molecule type" value="Genomic_DNA"/>
</dbReference>
<evidence type="ECO:0000313" key="2">
    <source>
        <dbReference type="Proteomes" id="UP000309991"/>
    </source>
</evidence>
<organism evidence="1 2">
    <name type="scientific">Lactobacillus phage 3-521</name>
    <dbReference type="NCBI Taxonomy" id="2510943"/>
    <lineage>
        <taxon>Viruses</taxon>
        <taxon>Duplodnaviria</taxon>
        <taxon>Heunggongvirae</taxon>
        <taxon>Uroviricota</taxon>
        <taxon>Caudoviricetes</taxon>
        <taxon>Herelleviridae</taxon>
        <taxon>Watanabevirus</taxon>
        <taxon>Watanabevirus wv3521</taxon>
    </lineage>
</organism>
<sequence>MRLNSIEYNYDAQFDILRVSNLGVTSGGYAGDYCSSEVYTITNEYNDTTYAEIANFKKHYSLDEYSKYIDSFEVLKVLPEVYERVLKDGKSIV</sequence>
<gene>
    <name evidence="1" type="ORF">UCC3521_0013</name>
</gene>
<dbReference type="Proteomes" id="UP000309991">
    <property type="component" value="Segment"/>
</dbReference>
<reference evidence="1 2" key="1">
    <citation type="submission" date="2019-02" db="EMBL/GenBank/DDBJ databases">
        <title>Isolation of virulent Lactobacillus brevis phages.</title>
        <authorList>
            <person name="Feyereisen M."/>
            <person name="Mahony J."/>
            <person name="O'Sullivan T."/>
            <person name="van Sinderen D."/>
        </authorList>
    </citation>
    <scope>NUCLEOTIDE SEQUENCE [LARGE SCALE GENOMIC DNA]</scope>
</reference>
<protein>
    <submittedName>
        <fullName evidence="1">Uncharacterized protein</fullName>
    </submittedName>
</protein>
<proteinExistence type="predicted"/>
<keyword evidence="2" id="KW-1185">Reference proteome</keyword>
<name>A0A4Y5FEQ1_9CAUD</name>